<name>A0A4R0JYQ7_9ACTN</name>
<feature type="DNA-binding region" description="H-T-H motif" evidence="4">
    <location>
        <begin position="45"/>
        <end position="64"/>
    </location>
</feature>
<evidence type="ECO:0000259" key="6">
    <source>
        <dbReference type="PROSITE" id="PS50977"/>
    </source>
</evidence>
<dbReference type="SUPFAM" id="SSF46689">
    <property type="entry name" value="Homeodomain-like"/>
    <property type="match status" value="1"/>
</dbReference>
<dbReference type="InterPro" id="IPR049445">
    <property type="entry name" value="TetR_SbtR-like_C"/>
</dbReference>
<dbReference type="InterPro" id="IPR009057">
    <property type="entry name" value="Homeodomain-like_sf"/>
</dbReference>
<dbReference type="PROSITE" id="PS50977">
    <property type="entry name" value="HTH_TETR_2"/>
    <property type="match status" value="1"/>
</dbReference>
<evidence type="ECO:0000256" key="4">
    <source>
        <dbReference type="PROSITE-ProRule" id="PRU00335"/>
    </source>
</evidence>
<feature type="compositionally biased region" description="Polar residues" evidence="5">
    <location>
        <begin position="1"/>
        <end position="10"/>
    </location>
</feature>
<dbReference type="InterPro" id="IPR001647">
    <property type="entry name" value="HTH_TetR"/>
</dbReference>
<dbReference type="InterPro" id="IPR036271">
    <property type="entry name" value="Tet_transcr_reg_TetR-rel_C_sf"/>
</dbReference>
<dbReference type="SUPFAM" id="SSF48498">
    <property type="entry name" value="Tetracyclin repressor-like, C-terminal domain"/>
    <property type="match status" value="1"/>
</dbReference>
<dbReference type="Gene3D" id="1.10.357.10">
    <property type="entry name" value="Tetracycline Repressor, domain 2"/>
    <property type="match status" value="1"/>
</dbReference>
<dbReference type="Pfam" id="PF00440">
    <property type="entry name" value="TetR_N"/>
    <property type="match status" value="1"/>
</dbReference>
<proteinExistence type="predicted"/>
<dbReference type="Pfam" id="PF21597">
    <property type="entry name" value="TetR_C_43"/>
    <property type="match status" value="1"/>
</dbReference>
<dbReference type="Proteomes" id="UP000293342">
    <property type="component" value="Unassembled WGS sequence"/>
</dbReference>
<feature type="domain" description="HTH tetR-type" evidence="6">
    <location>
        <begin position="23"/>
        <end position="82"/>
    </location>
</feature>
<dbReference type="InterPro" id="IPR050109">
    <property type="entry name" value="HTH-type_TetR-like_transc_reg"/>
</dbReference>
<feature type="region of interest" description="Disordered" evidence="5">
    <location>
        <begin position="1"/>
        <end position="22"/>
    </location>
</feature>
<evidence type="ECO:0000256" key="3">
    <source>
        <dbReference type="ARBA" id="ARBA00023163"/>
    </source>
</evidence>
<dbReference type="PRINTS" id="PR00455">
    <property type="entry name" value="HTHTETR"/>
</dbReference>
<organism evidence="7 8">
    <name type="scientific">Kribbella capetownensis</name>
    <dbReference type="NCBI Taxonomy" id="1572659"/>
    <lineage>
        <taxon>Bacteria</taxon>
        <taxon>Bacillati</taxon>
        <taxon>Actinomycetota</taxon>
        <taxon>Actinomycetes</taxon>
        <taxon>Propionibacteriales</taxon>
        <taxon>Kribbellaceae</taxon>
        <taxon>Kribbella</taxon>
    </lineage>
</organism>
<accession>A0A4R0JYQ7</accession>
<keyword evidence="8" id="KW-1185">Reference proteome</keyword>
<comment type="caution">
    <text evidence="7">The sequence shown here is derived from an EMBL/GenBank/DDBJ whole genome shotgun (WGS) entry which is preliminary data.</text>
</comment>
<keyword evidence="2 4" id="KW-0238">DNA-binding</keyword>
<evidence type="ECO:0000313" key="8">
    <source>
        <dbReference type="Proteomes" id="UP000293342"/>
    </source>
</evidence>
<dbReference type="AlphaFoldDB" id="A0A4R0JYQ7"/>
<protein>
    <submittedName>
        <fullName evidence="7">TetR/AcrR family transcriptional regulator</fullName>
    </submittedName>
</protein>
<dbReference type="EMBL" id="SJKD01000001">
    <property type="protein sequence ID" value="TCC52259.1"/>
    <property type="molecule type" value="Genomic_DNA"/>
</dbReference>
<keyword evidence="3" id="KW-0804">Transcription</keyword>
<evidence type="ECO:0000256" key="1">
    <source>
        <dbReference type="ARBA" id="ARBA00023015"/>
    </source>
</evidence>
<evidence type="ECO:0000256" key="5">
    <source>
        <dbReference type="SAM" id="MobiDB-lite"/>
    </source>
</evidence>
<gene>
    <name evidence="7" type="ORF">E0H75_00235</name>
</gene>
<dbReference type="PANTHER" id="PTHR30055">
    <property type="entry name" value="HTH-TYPE TRANSCRIPTIONAL REGULATOR RUTR"/>
    <property type="match status" value="1"/>
</dbReference>
<dbReference type="OrthoDB" id="3382616at2"/>
<dbReference type="PANTHER" id="PTHR30055:SF234">
    <property type="entry name" value="HTH-TYPE TRANSCRIPTIONAL REGULATOR BETI"/>
    <property type="match status" value="1"/>
</dbReference>
<dbReference type="GO" id="GO:0003700">
    <property type="term" value="F:DNA-binding transcription factor activity"/>
    <property type="evidence" value="ECO:0007669"/>
    <property type="project" value="TreeGrafter"/>
</dbReference>
<keyword evidence="1" id="KW-0805">Transcription regulation</keyword>
<evidence type="ECO:0000313" key="7">
    <source>
        <dbReference type="EMBL" id="TCC52259.1"/>
    </source>
</evidence>
<dbReference type="GO" id="GO:0000976">
    <property type="term" value="F:transcription cis-regulatory region binding"/>
    <property type="evidence" value="ECO:0007669"/>
    <property type="project" value="TreeGrafter"/>
</dbReference>
<sequence length="198" mass="21367">MNLRSRSCNAQPRRPMSPRADAVRNRTKILDAAREQITLHGPDAGMDEIAAAAGVAVGTLYRHFPNKTDLVSAVLTEHLDRVADDIEAARERTAGGAKAMDEILGLVERVLEASATDHAVKAAARLLGAYPTDELVEDRTGTALAELIQAAQADGELHDDVTVQDFYLLINTAPTDQPPAVRSRWLTLVLPGLTTRGR</sequence>
<evidence type="ECO:0000256" key="2">
    <source>
        <dbReference type="ARBA" id="ARBA00023125"/>
    </source>
</evidence>
<reference evidence="7 8" key="1">
    <citation type="submission" date="2019-02" db="EMBL/GenBank/DDBJ databases">
        <title>Kribbella capetownensis sp. nov. and Kribbella speibonae sp. nov., isolated from soil.</title>
        <authorList>
            <person name="Curtis S.M."/>
            <person name="Norton I."/>
            <person name="Everest G.J."/>
            <person name="Meyers P.R."/>
        </authorList>
    </citation>
    <scope>NUCLEOTIDE SEQUENCE [LARGE SCALE GENOMIC DNA]</scope>
    <source>
        <strain evidence="7 8">YM53</strain>
    </source>
</reference>